<reference evidence="3" key="1">
    <citation type="submission" date="2015-11" db="EMBL/GenBank/DDBJ databases">
        <authorList>
            <person name="Seth-Smith H.M.B."/>
        </authorList>
    </citation>
    <scope>NUCLEOTIDE SEQUENCE [LARGE SCALE GENOMIC DNA]</scope>
    <source>
        <strain evidence="3">2013Ark11</strain>
    </source>
</reference>
<keyword evidence="3" id="KW-1185">Reference proteome</keyword>
<feature type="compositionally biased region" description="Polar residues" evidence="1">
    <location>
        <begin position="598"/>
        <end position="625"/>
    </location>
</feature>
<feature type="region of interest" description="Disordered" evidence="1">
    <location>
        <begin position="143"/>
        <end position="177"/>
    </location>
</feature>
<feature type="region of interest" description="Disordered" evidence="1">
    <location>
        <begin position="429"/>
        <end position="469"/>
    </location>
</feature>
<protein>
    <submittedName>
        <fullName evidence="2">Uncharacterized protein</fullName>
    </submittedName>
</protein>
<evidence type="ECO:0000313" key="3">
    <source>
        <dbReference type="Proteomes" id="UP000198651"/>
    </source>
</evidence>
<feature type="region of interest" description="Disordered" evidence="1">
    <location>
        <begin position="318"/>
        <end position="383"/>
    </location>
</feature>
<feature type="compositionally biased region" description="Low complexity" evidence="1">
    <location>
        <begin position="778"/>
        <end position="799"/>
    </location>
</feature>
<feature type="compositionally biased region" description="Low complexity" evidence="1">
    <location>
        <begin position="720"/>
        <end position="731"/>
    </location>
</feature>
<gene>
    <name evidence="2" type="ORF">Ark11_1492</name>
</gene>
<dbReference type="PATRIC" id="fig|1561003.3.peg.1544"/>
<feature type="region of interest" description="Disordered" evidence="1">
    <location>
        <begin position="280"/>
        <end position="299"/>
    </location>
</feature>
<feature type="compositionally biased region" description="Low complexity" evidence="1">
    <location>
        <begin position="1169"/>
        <end position="1187"/>
    </location>
</feature>
<evidence type="ECO:0000313" key="2">
    <source>
        <dbReference type="EMBL" id="CUT18290.1"/>
    </source>
</evidence>
<dbReference type="EMBL" id="LN906597">
    <property type="protein sequence ID" value="CUT18290.1"/>
    <property type="molecule type" value="Genomic_DNA"/>
</dbReference>
<evidence type="ECO:0000256" key="1">
    <source>
        <dbReference type="SAM" id="MobiDB-lite"/>
    </source>
</evidence>
<feature type="compositionally biased region" description="Polar residues" evidence="1">
    <location>
        <begin position="144"/>
        <end position="177"/>
    </location>
</feature>
<feature type="region of interest" description="Disordered" evidence="1">
    <location>
        <begin position="594"/>
        <end position="625"/>
    </location>
</feature>
<dbReference type="Proteomes" id="UP000198651">
    <property type="component" value="Chromosome I"/>
</dbReference>
<organism evidence="2 3">
    <name type="scientific">Candidatus Ichthyocystis hellenicum</name>
    <dbReference type="NCBI Taxonomy" id="1561003"/>
    <lineage>
        <taxon>Bacteria</taxon>
        <taxon>Pseudomonadati</taxon>
        <taxon>Pseudomonadota</taxon>
        <taxon>Betaproteobacteria</taxon>
        <taxon>Burkholderiales</taxon>
        <taxon>Candidatus Ichthyocystis</taxon>
    </lineage>
</organism>
<name>A0A0S4M5T7_9BURK</name>
<feature type="region of interest" description="Disordered" evidence="1">
    <location>
        <begin position="198"/>
        <end position="263"/>
    </location>
</feature>
<sequence>MNINAGTNSTNEPTQENRAQQLDSNVQILSESDTTPANRGRSSFTSRLRSVSLFTRSVRNRIGSITARARIYVSRSSSVIGNNVSSRIGSARESLANGLTRVGNRIRGVKSEDSGNKKSSIRVRTLQALRSIGSNVRKRVKLLRNTSSSDSKTYPQKSSSSLTNTPKQNTKSASTFSRFSIRPTSLVGSTINKILHQRRCKGKLGSKNNNKSTREESADKDDEQGYEIVEMNDHGSSNDEGGSYNNQGQDQDLEENSPKPSTSITTEAIIHRENQHEYDFNVTDNSSTQEVTSQNSETRSILENELEALESSFDEILGSIAESEPQSRSNTTKLSQKEPTNDESKSSEIYVNFSEETSSDSISVDSDNDSKTSEKSKNKKLRKKILSPMKKFIGSVKSNLGSLTKPIKTRLSKKQGNDRLEYLLAEARNSNRDIDGYEIPNPPEIPARSPIGSQSERPVSSKEENDAYNLAGASSNYDLANASTEELHIQVNRNTNDLEDNSYEPVELQAAKLQFQDDDIIYADDDSEYEPVELQAAKLQSQNDDIIYADADADDEYEPVELQAAKLQFQDDDIIYADEEYEDIYEQVDFGEGKAASSMESTTARADAHSSTGITGASVNSSNTNSMKRIFGSVKKAIARKLSKSDSSDSETNTTKAEEHDSDAYEPVTPSVVGSNYDTPGYRKSATPPPLPRRNSIGAQSEEDNSSYYEDISGSEEGDSSYYADISSSDSSDSDTYEPITPSVVGNNYDTPGYRKSATPPPLPRRNSIGAQSEEGDNSYYENMSSSESEESSSNTYEEMVITSSTSRNAQESTYDFPSTQGNRNEKSKLSSSAPEIYDIPRSMNAGNSIYDIPSPQGHRNNHSSSAPEIYDTPRSMGAGNSIYDVPNPQGHRNNLSSSAPEIYDTPSSLGAEENIYDVPSPQGHRNNLSSSAPEIYDTPRNIGAEEIIYDVPSKPGYANSSASEIYDTPKNRATADSHLSRNLFSSTEMSVGITNIGIDPDEGTSSQSAGNKEQLKESTKIKESSPAKVAAFKKIILSAKSGASNISKPVKNIPKKVKDKLVSLTADKEIEIQDAVPSKAAMIFMSDSDSKLENVAGTSRDRKTRSTRGFKSVLQKVKIRSSSTSSSDESSNDDKPSTSKPFKRIIGSVKSSMGNINLAIPKIKRRSSSSSSSSDESSSDNVPNTSKSKKKNPKIKDTSFKKTIRSLKSSNLGIDLSMLKIKRRSSSSASISDESSSDKIISTEKSMSSIRKRILRLFEKQPSNREIIELLLNAEDEFLTTLDRSYSNLSLNCVLLATAISDLEKSVKLSDFYLSAFSKMEQELTSNGCNIDRLRSVMSTACNNYSAGNLEELKDKFYSELEKRQQEVKLSAEEIKIAVDSEKDVIGSHPENQSTRKKQRKIESTIEKISQIASTVSVKSTLVREEISIEISLLENSTKPLVAILTETRIGIITASKLILSNLMSNGLDKDLASEVKYLLSEWEKNIITKEDDEMSIASILLEDALKARKALSLLIKAKRSLDKS</sequence>
<feature type="compositionally biased region" description="Basic and acidic residues" evidence="1">
    <location>
        <begin position="335"/>
        <end position="346"/>
    </location>
</feature>
<feature type="region of interest" description="Disordered" evidence="1">
    <location>
        <begin position="1093"/>
        <end position="1201"/>
    </location>
</feature>
<dbReference type="OrthoDB" id="9903746at2"/>
<dbReference type="STRING" id="1561003.Ark11_1492"/>
<feature type="compositionally biased region" description="Basic and acidic residues" evidence="1">
    <location>
        <begin position="1014"/>
        <end position="1023"/>
    </location>
</feature>
<dbReference type="RefSeq" id="WP_092490671.1">
    <property type="nucleotide sequence ID" value="NZ_LN906597.1"/>
</dbReference>
<proteinExistence type="predicted"/>
<feature type="compositionally biased region" description="Polar residues" evidence="1">
    <location>
        <begin position="282"/>
        <end position="299"/>
    </location>
</feature>
<accession>A0A0S4M5T7</accession>
<feature type="compositionally biased region" description="Polar residues" evidence="1">
    <location>
        <begin position="802"/>
        <end position="823"/>
    </location>
</feature>
<feature type="compositionally biased region" description="Polar residues" evidence="1">
    <location>
        <begin position="324"/>
        <end position="334"/>
    </location>
</feature>
<feature type="region of interest" description="Disordered" evidence="1">
    <location>
        <begin position="641"/>
        <end position="836"/>
    </location>
</feature>
<feature type="compositionally biased region" description="Polar residues" evidence="1">
    <location>
        <begin position="238"/>
        <end position="250"/>
    </location>
</feature>
<feature type="region of interest" description="Disordered" evidence="1">
    <location>
        <begin position="998"/>
        <end position="1023"/>
    </location>
</feature>